<dbReference type="HOGENOM" id="CLU_3114915_0_0_0"/>
<keyword evidence="2" id="KW-1185">Reference proteome</keyword>
<proteinExistence type="predicted"/>
<organism evidence="1">
    <name type="scientific">Vecturithrix granuli</name>
    <dbReference type="NCBI Taxonomy" id="1499967"/>
    <lineage>
        <taxon>Bacteria</taxon>
        <taxon>Candidatus Moduliflexota</taxon>
        <taxon>Candidatus Vecturitrichia</taxon>
        <taxon>Candidatus Vecturitrichales</taxon>
        <taxon>Candidatus Vecturitrichaceae</taxon>
        <taxon>Candidatus Vecturithrix</taxon>
    </lineage>
</organism>
<dbReference type="Proteomes" id="UP000030661">
    <property type="component" value="Unassembled WGS sequence"/>
</dbReference>
<dbReference type="EMBL" id="DF820470">
    <property type="protein sequence ID" value="GAK59750.1"/>
    <property type="molecule type" value="Genomic_DNA"/>
</dbReference>
<name>A0A081C595_VECG1</name>
<accession>A0A081C595</accession>
<dbReference type="AlphaFoldDB" id="A0A081C595"/>
<reference evidence="1" key="1">
    <citation type="journal article" date="2015" name="PeerJ">
        <title>First genomic representation of candidate bacterial phylum KSB3 points to enhanced environmental sensing as a trigger of wastewater bulking.</title>
        <authorList>
            <person name="Sekiguchi Y."/>
            <person name="Ohashi A."/>
            <person name="Parks D.H."/>
            <person name="Yamauchi T."/>
            <person name="Tyson G.W."/>
            <person name="Hugenholtz P."/>
        </authorList>
    </citation>
    <scope>NUCLEOTIDE SEQUENCE [LARGE SCALE GENOMIC DNA]</scope>
</reference>
<protein>
    <submittedName>
        <fullName evidence="1">Uncharacterized protein</fullName>
    </submittedName>
</protein>
<evidence type="ECO:0000313" key="1">
    <source>
        <dbReference type="EMBL" id="GAK59750.1"/>
    </source>
</evidence>
<sequence>MRTLALDIPEEALVSAKIPRNPWKTDLKRELALQLYRENMISFLAVKAKL</sequence>
<evidence type="ECO:0000313" key="2">
    <source>
        <dbReference type="Proteomes" id="UP000030661"/>
    </source>
</evidence>
<gene>
    <name evidence="1" type="ORF">U27_06735</name>
</gene>